<protein>
    <recommendedName>
        <fullName evidence="1">Rad60/SUMO-like domain-containing protein</fullName>
    </recommendedName>
</protein>
<evidence type="ECO:0000259" key="1">
    <source>
        <dbReference type="Pfam" id="PF11976"/>
    </source>
</evidence>
<gene>
    <name evidence="2" type="ORF">BDV98DRAFT_562083</name>
</gene>
<dbReference type="Pfam" id="PF11976">
    <property type="entry name" value="Rad60-SLD"/>
    <property type="match status" value="1"/>
</dbReference>
<evidence type="ECO:0000313" key="2">
    <source>
        <dbReference type="EMBL" id="TFL04339.1"/>
    </source>
</evidence>
<dbReference type="EMBL" id="ML178818">
    <property type="protein sequence ID" value="TFL04339.1"/>
    <property type="molecule type" value="Genomic_DNA"/>
</dbReference>
<dbReference type="Proteomes" id="UP000305067">
    <property type="component" value="Unassembled WGS sequence"/>
</dbReference>
<accession>A0A5C3QVF0</accession>
<dbReference type="InterPro" id="IPR022617">
    <property type="entry name" value="Rad60/SUMO-like_dom"/>
</dbReference>
<dbReference type="SUPFAM" id="SSF54236">
    <property type="entry name" value="Ubiquitin-like"/>
    <property type="match status" value="1"/>
</dbReference>
<organism evidence="2 3">
    <name type="scientific">Pterulicium gracile</name>
    <dbReference type="NCBI Taxonomy" id="1884261"/>
    <lineage>
        <taxon>Eukaryota</taxon>
        <taxon>Fungi</taxon>
        <taxon>Dikarya</taxon>
        <taxon>Basidiomycota</taxon>
        <taxon>Agaricomycotina</taxon>
        <taxon>Agaricomycetes</taxon>
        <taxon>Agaricomycetidae</taxon>
        <taxon>Agaricales</taxon>
        <taxon>Pleurotineae</taxon>
        <taxon>Pterulaceae</taxon>
        <taxon>Pterulicium</taxon>
    </lineage>
</organism>
<keyword evidence="3" id="KW-1185">Reference proteome</keyword>
<dbReference type="InterPro" id="IPR029071">
    <property type="entry name" value="Ubiquitin-like_domsf"/>
</dbReference>
<dbReference type="CDD" id="cd01763">
    <property type="entry name" value="Ubl_SUMO_like"/>
    <property type="match status" value="1"/>
</dbReference>
<dbReference type="AlphaFoldDB" id="A0A5C3QVF0"/>
<feature type="domain" description="Rad60/SUMO-like" evidence="1">
    <location>
        <begin position="3"/>
        <end position="60"/>
    </location>
</feature>
<sequence length="66" mass="7853">MCIKFKPQTRFRKLRDVISARLSWDHHDFILYFVGRPLLLDDTPWSLDDDMADGDTIDVIRVQRFG</sequence>
<evidence type="ECO:0000313" key="3">
    <source>
        <dbReference type="Proteomes" id="UP000305067"/>
    </source>
</evidence>
<reference evidence="2 3" key="1">
    <citation type="journal article" date="2019" name="Nat. Ecol. Evol.">
        <title>Megaphylogeny resolves global patterns of mushroom evolution.</title>
        <authorList>
            <person name="Varga T."/>
            <person name="Krizsan K."/>
            <person name="Foldi C."/>
            <person name="Dima B."/>
            <person name="Sanchez-Garcia M."/>
            <person name="Sanchez-Ramirez S."/>
            <person name="Szollosi G.J."/>
            <person name="Szarkandi J.G."/>
            <person name="Papp V."/>
            <person name="Albert L."/>
            <person name="Andreopoulos W."/>
            <person name="Angelini C."/>
            <person name="Antonin V."/>
            <person name="Barry K.W."/>
            <person name="Bougher N.L."/>
            <person name="Buchanan P."/>
            <person name="Buyck B."/>
            <person name="Bense V."/>
            <person name="Catcheside P."/>
            <person name="Chovatia M."/>
            <person name="Cooper J."/>
            <person name="Damon W."/>
            <person name="Desjardin D."/>
            <person name="Finy P."/>
            <person name="Geml J."/>
            <person name="Haridas S."/>
            <person name="Hughes K."/>
            <person name="Justo A."/>
            <person name="Karasinski D."/>
            <person name="Kautmanova I."/>
            <person name="Kiss B."/>
            <person name="Kocsube S."/>
            <person name="Kotiranta H."/>
            <person name="LaButti K.M."/>
            <person name="Lechner B.E."/>
            <person name="Liimatainen K."/>
            <person name="Lipzen A."/>
            <person name="Lukacs Z."/>
            <person name="Mihaltcheva S."/>
            <person name="Morgado L.N."/>
            <person name="Niskanen T."/>
            <person name="Noordeloos M.E."/>
            <person name="Ohm R.A."/>
            <person name="Ortiz-Santana B."/>
            <person name="Ovrebo C."/>
            <person name="Racz N."/>
            <person name="Riley R."/>
            <person name="Savchenko A."/>
            <person name="Shiryaev A."/>
            <person name="Soop K."/>
            <person name="Spirin V."/>
            <person name="Szebenyi C."/>
            <person name="Tomsovsky M."/>
            <person name="Tulloss R.E."/>
            <person name="Uehling J."/>
            <person name="Grigoriev I.V."/>
            <person name="Vagvolgyi C."/>
            <person name="Papp T."/>
            <person name="Martin F.M."/>
            <person name="Miettinen O."/>
            <person name="Hibbett D.S."/>
            <person name="Nagy L.G."/>
        </authorList>
    </citation>
    <scope>NUCLEOTIDE SEQUENCE [LARGE SCALE GENOMIC DNA]</scope>
    <source>
        <strain evidence="2 3">CBS 309.79</strain>
    </source>
</reference>
<name>A0A5C3QVF0_9AGAR</name>
<proteinExistence type="predicted"/>
<dbReference type="Gene3D" id="3.10.20.90">
    <property type="entry name" value="Phosphatidylinositol 3-kinase Catalytic Subunit, Chain A, domain 1"/>
    <property type="match status" value="1"/>
</dbReference>